<gene>
    <name evidence="2" type="ORF">ACETWP_16785</name>
</gene>
<accession>A0ABV4UTH2</accession>
<sequence>MYGGKYSSVVCAALAAGLLVSPAAGLLVSPAAAAGQGTETPSATARGAPAILSGQLVDAAGNGARSHGPLTMYAWPSNKALDALLVGETVPLVPVGEASTDADGNFSFTGTGALAAHTASGEPVNVTIVGATAAGVHRYATSIDPATLRGGPTPAAADPEAPLAIKPSPTVPSPAAPSVAASSPAAWPEGAGGFCGATLSATYREVPSQVGGTFVHSKGATSSFRFTSGATGTFGVGMSGEGRFGTYAAGGTSTLTSDFSINFPTTTQGARFHQAYVVPKKLRTTCLTPDGVPYTSWYEVRATSYAGGGSTVQGSTFKTLKYCTKLEKGHVWEKNTTTAITWSAGLQTGRVIGVNLSSRSGFSNESRLIVNPGSKDRRICGHHALPGTTEGLGPRSIKVVNP</sequence>
<reference evidence="2 3" key="1">
    <citation type="submission" date="2024-09" db="EMBL/GenBank/DDBJ databases">
        <authorList>
            <person name="Salinas-Garcia M.A."/>
            <person name="Prieme A."/>
        </authorList>
    </citation>
    <scope>NUCLEOTIDE SEQUENCE [LARGE SCALE GENOMIC DNA]</scope>
    <source>
        <strain evidence="2 3">DSM 21081</strain>
    </source>
</reference>
<dbReference type="RefSeq" id="WP_373973423.1">
    <property type="nucleotide sequence ID" value="NZ_JBHDLJ010000020.1"/>
</dbReference>
<comment type="caution">
    <text evidence="2">The sequence shown here is derived from an EMBL/GenBank/DDBJ whole genome shotgun (WGS) entry which is preliminary data.</text>
</comment>
<feature type="signal peptide" evidence="1">
    <location>
        <begin position="1"/>
        <end position="33"/>
    </location>
</feature>
<evidence type="ECO:0008006" key="4">
    <source>
        <dbReference type="Google" id="ProtNLM"/>
    </source>
</evidence>
<evidence type="ECO:0000313" key="2">
    <source>
        <dbReference type="EMBL" id="MFB0836248.1"/>
    </source>
</evidence>
<evidence type="ECO:0000256" key="1">
    <source>
        <dbReference type="SAM" id="SignalP"/>
    </source>
</evidence>
<proteinExistence type="predicted"/>
<name>A0ABV4UTH2_9MICC</name>
<organism evidence="2 3">
    <name type="scientific">Arthrobacter halodurans</name>
    <dbReference type="NCBI Taxonomy" id="516699"/>
    <lineage>
        <taxon>Bacteria</taxon>
        <taxon>Bacillati</taxon>
        <taxon>Actinomycetota</taxon>
        <taxon>Actinomycetes</taxon>
        <taxon>Micrococcales</taxon>
        <taxon>Micrococcaceae</taxon>
        <taxon>Arthrobacter</taxon>
    </lineage>
</organism>
<evidence type="ECO:0000313" key="3">
    <source>
        <dbReference type="Proteomes" id="UP001575652"/>
    </source>
</evidence>
<keyword evidence="1" id="KW-0732">Signal</keyword>
<dbReference type="Proteomes" id="UP001575652">
    <property type="component" value="Unassembled WGS sequence"/>
</dbReference>
<protein>
    <recommendedName>
        <fullName evidence="4">Carboxypeptidase regulatory-like domain-containing protein</fullName>
    </recommendedName>
</protein>
<feature type="chain" id="PRO_5047026805" description="Carboxypeptidase regulatory-like domain-containing protein" evidence="1">
    <location>
        <begin position="34"/>
        <end position="402"/>
    </location>
</feature>
<keyword evidence="3" id="KW-1185">Reference proteome</keyword>
<dbReference type="EMBL" id="JBHDLJ010000020">
    <property type="protein sequence ID" value="MFB0836248.1"/>
    <property type="molecule type" value="Genomic_DNA"/>
</dbReference>